<dbReference type="InterPro" id="IPR011712">
    <property type="entry name" value="Sig_transdc_His_kin_sub3_dim/P"/>
</dbReference>
<organism evidence="7 8">
    <name type="scientific">Marinicella sediminis</name>
    <dbReference type="NCBI Taxonomy" id="1792834"/>
    <lineage>
        <taxon>Bacteria</taxon>
        <taxon>Pseudomonadati</taxon>
        <taxon>Pseudomonadota</taxon>
        <taxon>Gammaproteobacteria</taxon>
        <taxon>Lysobacterales</taxon>
        <taxon>Marinicellaceae</taxon>
        <taxon>Marinicella</taxon>
    </lineage>
</organism>
<dbReference type="GO" id="GO:0016301">
    <property type="term" value="F:kinase activity"/>
    <property type="evidence" value="ECO:0007669"/>
    <property type="project" value="UniProtKB-KW"/>
</dbReference>
<dbReference type="EMBL" id="JBHRTS010000003">
    <property type="protein sequence ID" value="MFC3193710.1"/>
    <property type="molecule type" value="Genomic_DNA"/>
</dbReference>
<evidence type="ECO:0000256" key="4">
    <source>
        <dbReference type="SAM" id="Phobius"/>
    </source>
</evidence>
<name>A0ABV7J6J2_9GAMM</name>
<dbReference type="PANTHER" id="PTHR24421">
    <property type="entry name" value="NITRATE/NITRITE SENSOR PROTEIN NARX-RELATED"/>
    <property type="match status" value="1"/>
</dbReference>
<keyword evidence="4" id="KW-0812">Transmembrane</keyword>
<comment type="caution">
    <text evidence="7">The sequence shown here is derived from an EMBL/GenBank/DDBJ whole genome shotgun (WGS) entry which is preliminary data.</text>
</comment>
<evidence type="ECO:0000256" key="2">
    <source>
        <dbReference type="ARBA" id="ARBA00022777"/>
    </source>
</evidence>
<keyword evidence="8" id="KW-1185">Reference proteome</keyword>
<evidence type="ECO:0000313" key="7">
    <source>
        <dbReference type="EMBL" id="MFC3193710.1"/>
    </source>
</evidence>
<proteinExistence type="predicted"/>
<feature type="transmembrane region" description="Helical" evidence="4">
    <location>
        <begin position="83"/>
        <end position="103"/>
    </location>
</feature>
<dbReference type="Pfam" id="PF07730">
    <property type="entry name" value="HisKA_3"/>
    <property type="match status" value="1"/>
</dbReference>
<reference evidence="8" key="1">
    <citation type="journal article" date="2019" name="Int. J. Syst. Evol. Microbiol.">
        <title>The Global Catalogue of Microorganisms (GCM) 10K type strain sequencing project: providing services to taxonomists for standard genome sequencing and annotation.</title>
        <authorList>
            <consortium name="The Broad Institute Genomics Platform"/>
            <consortium name="The Broad Institute Genome Sequencing Center for Infectious Disease"/>
            <person name="Wu L."/>
            <person name="Ma J."/>
        </authorList>
    </citation>
    <scope>NUCLEOTIDE SEQUENCE [LARGE SCALE GENOMIC DNA]</scope>
    <source>
        <strain evidence="8">KCTC 42953</strain>
    </source>
</reference>
<dbReference type="InterPro" id="IPR003594">
    <property type="entry name" value="HATPase_dom"/>
</dbReference>
<protein>
    <submittedName>
        <fullName evidence="7">Sensor histidine kinase</fullName>
    </submittedName>
</protein>
<evidence type="ECO:0000259" key="6">
    <source>
        <dbReference type="Pfam" id="PF07730"/>
    </source>
</evidence>
<feature type="domain" description="Histidine kinase/HSP90-like ATPase" evidence="5">
    <location>
        <begin position="235"/>
        <end position="281"/>
    </location>
</feature>
<feature type="transmembrane region" description="Helical" evidence="4">
    <location>
        <begin position="33"/>
        <end position="49"/>
    </location>
</feature>
<keyword evidence="3" id="KW-0902">Two-component regulatory system</keyword>
<keyword evidence="4" id="KW-1133">Transmembrane helix</keyword>
<dbReference type="InterPro" id="IPR036890">
    <property type="entry name" value="HATPase_C_sf"/>
</dbReference>
<dbReference type="PANTHER" id="PTHR24421:SF59">
    <property type="entry name" value="OXYGEN SENSOR HISTIDINE KINASE NREB"/>
    <property type="match status" value="1"/>
</dbReference>
<evidence type="ECO:0000313" key="8">
    <source>
        <dbReference type="Proteomes" id="UP001595533"/>
    </source>
</evidence>
<dbReference type="InterPro" id="IPR050482">
    <property type="entry name" value="Sensor_HK_TwoCompSys"/>
</dbReference>
<dbReference type="Gene3D" id="1.20.5.1930">
    <property type="match status" value="1"/>
</dbReference>
<gene>
    <name evidence="7" type="ORF">ACFODZ_05615</name>
</gene>
<evidence type="ECO:0000256" key="1">
    <source>
        <dbReference type="ARBA" id="ARBA00022679"/>
    </source>
</evidence>
<evidence type="ECO:0000256" key="3">
    <source>
        <dbReference type="ARBA" id="ARBA00023012"/>
    </source>
</evidence>
<dbReference type="Gene3D" id="3.30.565.10">
    <property type="entry name" value="Histidine kinase-like ATPase, C-terminal domain"/>
    <property type="match status" value="1"/>
</dbReference>
<feature type="domain" description="Signal transduction histidine kinase subgroup 3 dimerisation and phosphoacceptor" evidence="6">
    <location>
        <begin position="134"/>
        <end position="196"/>
    </location>
</feature>
<keyword evidence="1" id="KW-0808">Transferase</keyword>
<evidence type="ECO:0000259" key="5">
    <source>
        <dbReference type="Pfam" id="PF02518"/>
    </source>
</evidence>
<sequence length="317" mass="35468">MRQLNFKVKAWLSIISLVFLVLVINHITDSATGILYALIISVLLAWLFPVRQSLLILTVYNVLIGLQFNYLGSDLEIKASQYMLFFVYLGVSVFSFIISLVAYRQQNAKEELRMLNTELKATQVLLADSSRINERLRISRELHDLIGHHLTALTLNLEAASHMTEGKPQSYVRKAHSIARLLLADVREVVGKFRQSGTLDLGQAVTELLEGLPGLKVNKEIPDPFLVEDPKLAQTILRCAQELITNTMKHAQASRIFVSLERTQDHIRLVVRDNGVGLGKSVAGNGMTGMSERVKLLDGQYECESNNGLQSILTFPI</sequence>
<accession>A0ABV7J6J2</accession>
<dbReference type="RefSeq" id="WP_157892828.1">
    <property type="nucleotide sequence ID" value="NZ_JBHRTS010000003.1"/>
</dbReference>
<dbReference type="SUPFAM" id="SSF55874">
    <property type="entry name" value="ATPase domain of HSP90 chaperone/DNA topoisomerase II/histidine kinase"/>
    <property type="match status" value="1"/>
</dbReference>
<feature type="transmembrane region" description="Helical" evidence="4">
    <location>
        <begin position="10"/>
        <end position="27"/>
    </location>
</feature>
<feature type="transmembrane region" description="Helical" evidence="4">
    <location>
        <begin position="54"/>
        <end position="71"/>
    </location>
</feature>
<dbReference type="Pfam" id="PF02518">
    <property type="entry name" value="HATPase_c"/>
    <property type="match status" value="1"/>
</dbReference>
<keyword evidence="4" id="KW-0472">Membrane</keyword>
<dbReference type="CDD" id="cd16917">
    <property type="entry name" value="HATPase_UhpB-NarQ-NarX-like"/>
    <property type="match status" value="1"/>
</dbReference>
<keyword evidence="2 7" id="KW-0418">Kinase</keyword>
<dbReference type="Proteomes" id="UP001595533">
    <property type="component" value="Unassembled WGS sequence"/>
</dbReference>